<gene>
    <name evidence="3" type="primary">LOC115226053</name>
</gene>
<dbReference type="AlphaFoldDB" id="A0A6P7TLT0"/>
<protein>
    <submittedName>
        <fullName evidence="3">Integumentary mucin A.1</fullName>
    </submittedName>
</protein>
<feature type="region of interest" description="Disordered" evidence="1">
    <location>
        <begin position="77"/>
        <end position="175"/>
    </location>
</feature>
<keyword evidence="2" id="KW-1185">Reference proteome</keyword>
<evidence type="ECO:0000256" key="1">
    <source>
        <dbReference type="SAM" id="MobiDB-lite"/>
    </source>
</evidence>
<dbReference type="KEGG" id="osn:115226053"/>
<feature type="compositionally biased region" description="Low complexity" evidence="1">
    <location>
        <begin position="77"/>
        <end position="167"/>
    </location>
</feature>
<name>A0A6P7TLT0_9MOLL</name>
<evidence type="ECO:0000313" key="3">
    <source>
        <dbReference type="RefSeq" id="XP_029652884.2"/>
    </source>
</evidence>
<dbReference type="RefSeq" id="XP_029652884.2">
    <property type="nucleotide sequence ID" value="XM_029797024.2"/>
</dbReference>
<proteinExistence type="predicted"/>
<reference evidence="3" key="1">
    <citation type="submission" date="2025-08" db="UniProtKB">
        <authorList>
            <consortium name="RefSeq"/>
        </authorList>
    </citation>
    <scope>IDENTIFICATION</scope>
</reference>
<dbReference type="Proteomes" id="UP000515154">
    <property type="component" value="Linkage group LG29"/>
</dbReference>
<organism evidence="2 3">
    <name type="scientific">Octopus sinensis</name>
    <name type="common">East Asian common octopus</name>
    <dbReference type="NCBI Taxonomy" id="2607531"/>
    <lineage>
        <taxon>Eukaryota</taxon>
        <taxon>Metazoa</taxon>
        <taxon>Spiralia</taxon>
        <taxon>Lophotrochozoa</taxon>
        <taxon>Mollusca</taxon>
        <taxon>Cephalopoda</taxon>
        <taxon>Coleoidea</taxon>
        <taxon>Octopodiformes</taxon>
        <taxon>Octopoda</taxon>
        <taxon>Incirrata</taxon>
        <taxon>Octopodidae</taxon>
        <taxon>Octopus</taxon>
    </lineage>
</organism>
<evidence type="ECO:0000313" key="2">
    <source>
        <dbReference type="Proteomes" id="UP000515154"/>
    </source>
</evidence>
<accession>A0A6P7TLT0</accession>
<sequence length="265" mass="28839">MIHNIFCACLSTGVSGNGYQPFSSYCPDGYVKVRNCTFLGRFIVNLCYKLPPTTTSKPLPSTQPSTLQSTLQSILATTTPTTEPTTTVTTTQPTTTVTTTQPTTTQPTTTVTTTQPTTTQPTTTVTTTQPTTTQPTTTVTTTQPTTTIPTTQPTTTVATTQTTTTAPTTPPQPRGCGRYPVQAFMMGSSRATQCQPWLGYSAYKDTYMNNAILIGEDTVLSIQPFFKKGYRLNYYFGKKQGASVTGSKLEVDKENEREVMVHHLY</sequence>